<evidence type="ECO:0000256" key="1">
    <source>
        <dbReference type="SAM" id="Phobius"/>
    </source>
</evidence>
<proteinExistence type="predicted"/>
<reference evidence="2" key="2">
    <citation type="submission" date="2018-10" db="UniProtKB">
        <authorList>
            <consortium name="EnsemblPlants"/>
        </authorList>
    </citation>
    <scope>IDENTIFICATION</scope>
</reference>
<dbReference type="Gramene" id="TraesNOR1D03G00434490.1">
    <property type="protein sequence ID" value="TraesNOR1D03G00434490.1"/>
    <property type="gene ID" value="TraesNOR1D03G00434490"/>
</dbReference>
<name>A0A3B5ZQQ4_WHEAT</name>
<dbReference type="Gramene" id="TraesCS1D03G0155100.1">
    <property type="protein sequence ID" value="TraesCS1D03G0155100.1.CDS"/>
    <property type="gene ID" value="TraesCS1D03G0155100"/>
</dbReference>
<dbReference type="AlphaFoldDB" id="A0A3B5ZQQ4"/>
<evidence type="ECO:0008006" key="4">
    <source>
        <dbReference type="Google" id="ProtNLM"/>
    </source>
</evidence>
<keyword evidence="1" id="KW-0472">Membrane</keyword>
<dbReference type="EnsemblPlants" id="TraesCS1D02G069200.1">
    <property type="protein sequence ID" value="TraesCS1D02G069200.1"/>
    <property type="gene ID" value="TraesCS1D02G069200"/>
</dbReference>
<keyword evidence="1" id="KW-1133">Transmembrane helix</keyword>
<dbReference type="Gramene" id="TraesCS1D02G069200.1">
    <property type="protein sequence ID" value="TraesCS1D02G069200.1"/>
    <property type="gene ID" value="TraesCS1D02G069200"/>
</dbReference>
<keyword evidence="3" id="KW-1185">Reference proteome</keyword>
<protein>
    <recommendedName>
        <fullName evidence="4">EXS domain-containing protein</fullName>
    </recommendedName>
</protein>
<dbReference type="Gramene" id="TraesJAG1D03G00427300.1">
    <property type="protein sequence ID" value="TraesJAG1D03G00427300.1"/>
    <property type="gene ID" value="TraesJAG1D03G00427300"/>
</dbReference>
<keyword evidence="1" id="KW-0812">Transmembrane</keyword>
<evidence type="ECO:0000313" key="2">
    <source>
        <dbReference type="EnsemblPlants" id="TraesCS1D02G069200.1"/>
    </source>
</evidence>
<accession>A0A3B5ZQQ4</accession>
<dbReference type="Gramene" id="TraesMAC1D03G00427250.1">
    <property type="protein sequence ID" value="TraesMAC1D03G00427250.1"/>
    <property type="gene ID" value="TraesMAC1D03G00427250"/>
</dbReference>
<feature type="transmembrane region" description="Helical" evidence="1">
    <location>
        <begin position="36"/>
        <end position="62"/>
    </location>
</feature>
<dbReference type="Proteomes" id="UP000019116">
    <property type="component" value="Chromosome 1D"/>
</dbReference>
<evidence type="ECO:0000313" key="3">
    <source>
        <dbReference type="Proteomes" id="UP000019116"/>
    </source>
</evidence>
<dbReference type="Gramene" id="TraesPARA_EIv1.0_0241470.1">
    <property type="protein sequence ID" value="TraesPARA_EIv1.0_0241470.1.CDS"/>
    <property type="gene ID" value="TraesPARA_EIv1.0_0241470"/>
</dbReference>
<reference evidence="2" key="1">
    <citation type="submission" date="2018-08" db="EMBL/GenBank/DDBJ databases">
        <authorList>
            <person name="Rossello M."/>
        </authorList>
    </citation>
    <scope>NUCLEOTIDE SEQUENCE [LARGE SCALE GENOMIC DNA]</scope>
    <source>
        <strain evidence="2">cv. Chinese Spring</strain>
    </source>
</reference>
<sequence length="64" mass="7301">MVLSVVILNFTYIARNFWNRTIASSAQLFLQSPPRIILYAEMLTIIPLSIISWNIFFASAVLPN</sequence>
<dbReference type="Gramene" id="TraesLAC1D03G00431030.1">
    <property type="protein sequence ID" value="TraesLAC1D03G00431030.1"/>
    <property type="gene ID" value="TraesLAC1D03G00431030"/>
</dbReference>
<dbReference type="OMA" id="NFWNRTI"/>
<organism evidence="2">
    <name type="scientific">Triticum aestivum</name>
    <name type="common">Wheat</name>
    <dbReference type="NCBI Taxonomy" id="4565"/>
    <lineage>
        <taxon>Eukaryota</taxon>
        <taxon>Viridiplantae</taxon>
        <taxon>Streptophyta</taxon>
        <taxon>Embryophyta</taxon>
        <taxon>Tracheophyta</taxon>
        <taxon>Spermatophyta</taxon>
        <taxon>Magnoliopsida</taxon>
        <taxon>Liliopsida</taxon>
        <taxon>Poales</taxon>
        <taxon>Poaceae</taxon>
        <taxon>BOP clade</taxon>
        <taxon>Pooideae</taxon>
        <taxon>Triticodae</taxon>
        <taxon>Triticeae</taxon>
        <taxon>Triticinae</taxon>
        <taxon>Triticum</taxon>
    </lineage>
</organism>